<dbReference type="PROSITE" id="PS51257">
    <property type="entry name" value="PROKAR_LIPOPROTEIN"/>
    <property type="match status" value="1"/>
</dbReference>
<sequence>MNIARALRLFVLLLAAALLAGCGMFQRDTTEPPAPLPDFEAKIAPSTVWDRNTGSGTGRYYVHLEPMLHEDALYVTDADGQVTAVALEDGRPRWSTDLDVAVTGGVGGGEGIVAIGTAKGEAIALDMESGELLWRRQLSSEVMALSTVQQNRLIARTNDGRVHALDAGTGEPAWLAGRTTPALSLRGVSQPVMVPGRVVVGFDNGRVVVLGLSRGNALWETVLAMPSGRSELERMVDVDGHIEVRDGRVYAVAYQGRVAALSLSDGRTLWDREFSSYRGLAVSDDQIFITDAEDHVWALDREGGATLWQQDQLRLRRLTPPVVFGDHVVLGDYQGYLHWLDREDGSLVGRLQVDSSGVMARPIVHEDRLYVLGQGGRLAAVVPEGGRRGRWAATND</sequence>
<protein>
    <recommendedName>
        <fullName evidence="4">Outer membrane protein assembly factor BamB</fullName>
    </recommendedName>
</protein>
<dbReference type="OrthoDB" id="5173551at2"/>
<dbReference type="STRING" id="108003.B1C78_16900"/>
<evidence type="ECO:0000256" key="2">
    <source>
        <dbReference type="ARBA" id="ARBA00023136"/>
    </source>
</evidence>
<dbReference type="EMBL" id="MVBK01000144">
    <property type="protein sequence ID" value="OOG20793.1"/>
    <property type="molecule type" value="Genomic_DNA"/>
</dbReference>
<dbReference type="PANTHER" id="PTHR34512">
    <property type="entry name" value="CELL SURFACE PROTEIN"/>
    <property type="match status" value="1"/>
</dbReference>
<feature type="chain" id="PRO_5013415732" description="Outer membrane protein assembly factor BamB" evidence="5">
    <location>
        <begin position="21"/>
        <end position="396"/>
    </location>
</feature>
<evidence type="ECO:0000256" key="3">
    <source>
        <dbReference type="ARBA" id="ARBA00023237"/>
    </source>
</evidence>
<feature type="signal peptide" evidence="5">
    <location>
        <begin position="1"/>
        <end position="20"/>
    </location>
</feature>
<evidence type="ECO:0000313" key="7">
    <source>
        <dbReference type="EMBL" id="OOG20793.1"/>
    </source>
</evidence>
<organism evidence="7 8">
    <name type="scientific">Thioalkalivibrio denitrificans</name>
    <dbReference type="NCBI Taxonomy" id="108003"/>
    <lineage>
        <taxon>Bacteria</taxon>
        <taxon>Pseudomonadati</taxon>
        <taxon>Pseudomonadota</taxon>
        <taxon>Gammaproteobacteria</taxon>
        <taxon>Chromatiales</taxon>
        <taxon>Ectothiorhodospiraceae</taxon>
        <taxon>Thioalkalivibrio</taxon>
    </lineage>
</organism>
<dbReference type="Pfam" id="PF13360">
    <property type="entry name" value="PQQ_2"/>
    <property type="match status" value="1"/>
</dbReference>
<keyword evidence="1 4" id="KW-0732">Signal</keyword>
<comment type="similarity">
    <text evidence="4">Belongs to the BamB family.</text>
</comment>
<dbReference type="RefSeq" id="WP_077280306.1">
    <property type="nucleotide sequence ID" value="NZ_MVBK01000144.1"/>
</dbReference>
<dbReference type="GO" id="GO:0043165">
    <property type="term" value="P:Gram-negative-bacterium-type cell outer membrane assembly"/>
    <property type="evidence" value="ECO:0007669"/>
    <property type="project" value="UniProtKB-UniRule"/>
</dbReference>
<dbReference type="InterPro" id="IPR011047">
    <property type="entry name" value="Quinoprotein_ADH-like_sf"/>
</dbReference>
<dbReference type="InterPro" id="IPR015943">
    <property type="entry name" value="WD40/YVTN_repeat-like_dom_sf"/>
</dbReference>
<dbReference type="SMART" id="SM00564">
    <property type="entry name" value="PQQ"/>
    <property type="match status" value="7"/>
</dbReference>
<dbReference type="AlphaFoldDB" id="A0A1V3N743"/>
<keyword evidence="4" id="KW-0449">Lipoprotein</keyword>
<name>A0A1V3N743_9GAMM</name>
<feature type="domain" description="Pyrrolo-quinoline quinone repeat" evidence="6">
    <location>
        <begin position="79"/>
        <end position="310"/>
    </location>
</feature>
<comment type="function">
    <text evidence="4">Part of the outer membrane protein assembly complex, which is involved in assembly and insertion of beta-barrel proteins into the outer membrane.</text>
</comment>
<keyword evidence="8" id="KW-1185">Reference proteome</keyword>
<comment type="subunit">
    <text evidence="4">Part of the Bam complex.</text>
</comment>
<comment type="subcellular location">
    <subcellularLocation>
        <location evidence="4">Cell outer membrane</location>
        <topology evidence="4">Lipid-anchor</topology>
    </subcellularLocation>
</comment>
<comment type="caution">
    <text evidence="7">The sequence shown here is derived from an EMBL/GenBank/DDBJ whole genome shotgun (WGS) entry which is preliminary data.</text>
</comment>
<evidence type="ECO:0000256" key="1">
    <source>
        <dbReference type="ARBA" id="ARBA00022729"/>
    </source>
</evidence>
<dbReference type="NCBIfam" id="TIGR03300">
    <property type="entry name" value="assembly_YfgL"/>
    <property type="match status" value="1"/>
</dbReference>
<evidence type="ECO:0000313" key="8">
    <source>
        <dbReference type="Proteomes" id="UP000189462"/>
    </source>
</evidence>
<dbReference type="PANTHER" id="PTHR34512:SF30">
    <property type="entry name" value="OUTER MEMBRANE PROTEIN ASSEMBLY FACTOR BAMB"/>
    <property type="match status" value="1"/>
</dbReference>
<gene>
    <name evidence="4" type="primary">bamB</name>
    <name evidence="7" type="ORF">B1C78_16900</name>
</gene>
<dbReference type="SUPFAM" id="SSF50998">
    <property type="entry name" value="Quinoprotein alcohol dehydrogenase-like"/>
    <property type="match status" value="1"/>
</dbReference>
<keyword evidence="4" id="KW-0564">Palmitate</keyword>
<dbReference type="Proteomes" id="UP000189462">
    <property type="component" value="Unassembled WGS sequence"/>
</dbReference>
<evidence type="ECO:0000256" key="5">
    <source>
        <dbReference type="SAM" id="SignalP"/>
    </source>
</evidence>
<dbReference type="GO" id="GO:0051205">
    <property type="term" value="P:protein insertion into membrane"/>
    <property type="evidence" value="ECO:0007669"/>
    <property type="project" value="UniProtKB-UniRule"/>
</dbReference>
<dbReference type="InterPro" id="IPR018391">
    <property type="entry name" value="PQQ_b-propeller_rpt"/>
</dbReference>
<keyword evidence="3 4" id="KW-0998">Cell outer membrane</keyword>
<dbReference type="Gene3D" id="2.130.10.10">
    <property type="entry name" value="YVTN repeat-like/Quinoprotein amine dehydrogenase"/>
    <property type="match status" value="1"/>
</dbReference>
<evidence type="ECO:0000259" key="6">
    <source>
        <dbReference type="Pfam" id="PF13360"/>
    </source>
</evidence>
<accession>A0A1V3N743</accession>
<dbReference type="InterPro" id="IPR002372">
    <property type="entry name" value="PQQ_rpt_dom"/>
</dbReference>
<keyword evidence="2 4" id="KW-0472">Membrane</keyword>
<proteinExistence type="inferred from homology"/>
<evidence type="ECO:0000256" key="4">
    <source>
        <dbReference type="HAMAP-Rule" id="MF_00923"/>
    </source>
</evidence>
<reference evidence="7 8" key="1">
    <citation type="submission" date="2017-02" db="EMBL/GenBank/DDBJ databases">
        <title>Genomic diversity within the haloalkaliphilic genus Thioalkalivibrio.</title>
        <authorList>
            <person name="Ahn A.-C."/>
            <person name="Meier-Kolthoff J."/>
            <person name="Overmars L."/>
            <person name="Richter M."/>
            <person name="Woyke T."/>
            <person name="Sorokin D.Y."/>
            <person name="Muyzer G."/>
        </authorList>
    </citation>
    <scope>NUCLEOTIDE SEQUENCE [LARGE SCALE GENOMIC DNA]</scope>
    <source>
        <strain evidence="7 8">ALJD</strain>
    </source>
</reference>
<dbReference type="HAMAP" id="MF_00923">
    <property type="entry name" value="OM_assembly_BamB"/>
    <property type="match status" value="1"/>
</dbReference>
<dbReference type="InterPro" id="IPR017687">
    <property type="entry name" value="BamB"/>
</dbReference>
<dbReference type="GO" id="GO:0009279">
    <property type="term" value="C:cell outer membrane"/>
    <property type="evidence" value="ECO:0007669"/>
    <property type="project" value="UniProtKB-SubCell"/>
</dbReference>